<keyword evidence="6" id="KW-0411">Iron-sulfur</keyword>
<feature type="domain" description="Radical SAM core" evidence="7">
    <location>
        <begin position="21"/>
        <end position="245"/>
    </location>
</feature>
<dbReference type="SMART" id="SM00729">
    <property type="entry name" value="Elp3"/>
    <property type="match status" value="1"/>
</dbReference>
<evidence type="ECO:0000313" key="8">
    <source>
        <dbReference type="EMBL" id="AZR73707.1"/>
    </source>
</evidence>
<dbReference type="EMBL" id="CP016379">
    <property type="protein sequence ID" value="AZR73707.1"/>
    <property type="molecule type" value="Genomic_DNA"/>
</dbReference>
<keyword evidence="3" id="KW-0949">S-adenosyl-L-methionine</keyword>
<evidence type="ECO:0000256" key="2">
    <source>
        <dbReference type="ARBA" id="ARBA00022485"/>
    </source>
</evidence>
<dbReference type="InterPro" id="IPR006638">
    <property type="entry name" value="Elp3/MiaA/NifB-like_rSAM"/>
</dbReference>
<evidence type="ECO:0000256" key="3">
    <source>
        <dbReference type="ARBA" id="ARBA00022691"/>
    </source>
</evidence>
<dbReference type="Proteomes" id="UP000267250">
    <property type="component" value="Chromosome"/>
</dbReference>
<reference evidence="8 9" key="1">
    <citation type="submission" date="2016-07" db="EMBL/GenBank/DDBJ databases">
        <title>Genome and transcriptome analysis of iron-reducing fermentative bacteria Anoxybacter fermentans.</title>
        <authorList>
            <person name="Zeng X."/>
            <person name="Shao Z."/>
        </authorList>
    </citation>
    <scope>NUCLEOTIDE SEQUENCE [LARGE SCALE GENOMIC DNA]</scope>
    <source>
        <strain evidence="8 9">DY22613</strain>
    </source>
</reference>
<dbReference type="PROSITE" id="PS51918">
    <property type="entry name" value="RADICAL_SAM"/>
    <property type="match status" value="1"/>
</dbReference>
<organism evidence="8 9">
    <name type="scientific">Anoxybacter fermentans</name>
    <dbReference type="NCBI Taxonomy" id="1323375"/>
    <lineage>
        <taxon>Bacteria</taxon>
        <taxon>Bacillati</taxon>
        <taxon>Bacillota</taxon>
        <taxon>Clostridia</taxon>
        <taxon>Halanaerobiales</taxon>
        <taxon>Anoxybacter</taxon>
    </lineage>
</organism>
<accession>A0A3S9SZK7</accession>
<dbReference type="InterPro" id="IPR013785">
    <property type="entry name" value="Aldolase_TIM"/>
</dbReference>
<dbReference type="SUPFAM" id="SSF102114">
    <property type="entry name" value="Radical SAM enzymes"/>
    <property type="match status" value="1"/>
</dbReference>
<dbReference type="NCBIfam" id="TIGR04085">
    <property type="entry name" value="rSAM_more_4Fe4S"/>
    <property type="match status" value="1"/>
</dbReference>
<sequence>MCDGLKYLRGYINEFFRLRALAISKKLIVQFHLTSKCSMKCKHCYIYMNSERYQDELANELSFSWVCRVIDSIYNTAIKLQLDPVIEFTGGDPFLRDDFTQIIDYVKNKGIKFGIKGNPVFLTDELIKNLKENGLIRYQLSLDGIESTHDFIRSKGSFQKTIKGIQLLNQNDIPVFIKYTVSKLNQNDLKPLIYFLDENNLKISAFSVARYADKDNIDEMIYKPDEMKELFELLLDVYIKIFSNKTKNIHFLFKEHLWYPFLHQKGYIDNRLLQKMVSIENCYNCTMTKNIFVITPTGDIYKCRKVDASFLGNVKESSFQDLVYGVKHKQLLDTLQNSECRHCFYYNVCLGCPAITEAVRKNIVERDPGCFLYKSNI</sequence>
<keyword evidence="2" id="KW-0004">4Fe-4S</keyword>
<dbReference type="RefSeq" id="WP_127017054.1">
    <property type="nucleotide sequence ID" value="NZ_CP016379.1"/>
</dbReference>
<gene>
    <name evidence="8" type="ORF">BBF96_10120</name>
</gene>
<evidence type="ECO:0000256" key="1">
    <source>
        <dbReference type="ARBA" id="ARBA00001966"/>
    </source>
</evidence>
<proteinExistence type="predicted"/>
<dbReference type="InterPro" id="IPR023885">
    <property type="entry name" value="4Fe4S-binding_SPASM_dom"/>
</dbReference>
<dbReference type="InterPro" id="IPR017200">
    <property type="entry name" value="PqqE-like"/>
</dbReference>
<dbReference type="Pfam" id="PF13186">
    <property type="entry name" value="SPASM"/>
    <property type="match status" value="1"/>
</dbReference>
<dbReference type="Pfam" id="PF04055">
    <property type="entry name" value="Radical_SAM"/>
    <property type="match status" value="1"/>
</dbReference>
<evidence type="ECO:0000256" key="4">
    <source>
        <dbReference type="ARBA" id="ARBA00022723"/>
    </source>
</evidence>
<dbReference type="SFLD" id="SFLDG01067">
    <property type="entry name" value="SPASM/twitch_domain_containing"/>
    <property type="match status" value="1"/>
</dbReference>
<dbReference type="GO" id="GO:0003824">
    <property type="term" value="F:catalytic activity"/>
    <property type="evidence" value="ECO:0007669"/>
    <property type="project" value="InterPro"/>
</dbReference>
<dbReference type="Gene3D" id="3.20.20.70">
    <property type="entry name" value="Aldolase class I"/>
    <property type="match status" value="1"/>
</dbReference>
<dbReference type="SFLD" id="SFLDS00029">
    <property type="entry name" value="Radical_SAM"/>
    <property type="match status" value="1"/>
</dbReference>
<keyword evidence="4" id="KW-0479">Metal-binding</keyword>
<evidence type="ECO:0000256" key="6">
    <source>
        <dbReference type="ARBA" id="ARBA00023014"/>
    </source>
</evidence>
<dbReference type="GO" id="GO:0051539">
    <property type="term" value="F:4 iron, 4 sulfur cluster binding"/>
    <property type="evidence" value="ECO:0007669"/>
    <property type="project" value="UniProtKB-KW"/>
</dbReference>
<dbReference type="KEGG" id="aft:BBF96_10120"/>
<evidence type="ECO:0000256" key="5">
    <source>
        <dbReference type="ARBA" id="ARBA00023004"/>
    </source>
</evidence>
<comment type="cofactor">
    <cofactor evidence="1">
        <name>[4Fe-4S] cluster</name>
        <dbReference type="ChEBI" id="CHEBI:49883"/>
    </cofactor>
</comment>
<evidence type="ECO:0000259" key="7">
    <source>
        <dbReference type="PROSITE" id="PS51918"/>
    </source>
</evidence>
<keyword evidence="5" id="KW-0408">Iron</keyword>
<protein>
    <recommendedName>
        <fullName evidence="7">Radical SAM core domain-containing protein</fullName>
    </recommendedName>
</protein>
<keyword evidence="9" id="KW-1185">Reference proteome</keyword>
<dbReference type="AlphaFoldDB" id="A0A3S9SZK7"/>
<dbReference type="PANTHER" id="PTHR11228">
    <property type="entry name" value="RADICAL SAM DOMAIN PROTEIN"/>
    <property type="match status" value="1"/>
</dbReference>
<dbReference type="SFLD" id="SFLDG01386">
    <property type="entry name" value="main_SPASM_domain-containing"/>
    <property type="match status" value="1"/>
</dbReference>
<dbReference type="InterPro" id="IPR050377">
    <property type="entry name" value="Radical_SAM_PqqE_MftC-like"/>
</dbReference>
<dbReference type="PIRSF" id="PIRSF037420">
    <property type="entry name" value="PQQ_syn_pqqE"/>
    <property type="match status" value="1"/>
</dbReference>
<name>A0A3S9SZK7_9FIRM</name>
<dbReference type="InterPro" id="IPR007197">
    <property type="entry name" value="rSAM"/>
</dbReference>
<dbReference type="PANTHER" id="PTHR11228:SF35">
    <property type="entry name" value="MOLYBDENUM COFACTOR BIOSYNTHESIS PROTEIN A-RELATED"/>
    <property type="match status" value="1"/>
</dbReference>
<dbReference type="GO" id="GO:0046872">
    <property type="term" value="F:metal ion binding"/>
    <property type="evidence" value="ECO:0007669"/>
    <property type="project" value="UniProtKB-KW"/>
</dbReference>
<dbReference type="CDD" id="cd01335">
    <property type="entry name" value="Radical_SAM"/>
    <property type="match status" value="1"/>
</dbReference>
<dbReference type="InterPro" id="IPR058240">
    <property type="entry name" value="rSAM_sf"/>
</dbReference>
<dbReference type="OrthoDB" id="9810775at2"/>
<evidence type="ECO:0000313" key="9">
    <source>
        <dbReference type="Proteomes" id="UP000267250"/>
    </source>
</evidence>